<evidence type="ECO:0000256" key="1">
    <source>
        <dbReference type="SAM" id="Coils"/>
    </source>
</evidence>
<feature type="coiled-coil region" evidence="1">
    <location>
        <begin position="134"/>
        <end position="161"/>
    </location>
</feature>
<keyword evidence="4" id="KW-1185">Reference proteome</keyword>
<sequence>MSRANSKQNTSASVEEAKDSQTKQRYTNLHPQGNQHASSQPSSRIANGLNGNIVEANSDMSSMAHPAPLFERLVSEEAQQQKTYSRLVENLHRKIASLELAQKDSEDRLKAESKSKFQLEKKLEERENHWSLKFKKLGEERDELKKSVEAEQATNTKLRDQVKRKDKDIHRMLQRKYDKKESPMAHTMKGGRPAANSPSTSDVTQRTGQNFKSPREILAASGSIETVRTRDAENLLMDFFAM</sequence>
<evidence type="ECO:0000256" key="2">
    <source>
        <dbReference type="SAM" id="MobiDB-lite"/>
    </source>
</evidence>
<evidence type="ECO:0000313" key="4">
    <source>
        <dbReference type="Proteomes" id="UP001295423"/>
    </source>
</evidence>
<feature type="region of interest" description="Disordered" evidence="2">
    <location>
        <begin position="1"/>
        <end position="53"/>
    </location>
</feature>
<proteinExistence type="predicted"/>
<protein>
    <submittedName>
        <fullName evidence="3">Uncharacterized protein</fullName>
    </submittedName>
</protein>
<gene>
    <name evidence="3" type="ORF">CYCCA115_LOCUS1871</name>
</gene>
<keyword evidence="1" id="KW-0175">Coiled coil</keyword>
<reference evidence="3" key="1">
    <citation type="submission" date="2023-08" db="EMBL/GenBank/DDBJ databases">
        <authorList>
            <person name="Audoor S."/>
            <person name="Bilcke G."/>
        </authorList>
    </citation>
    <scope>NUCLEOTIDE SEQUENCE</scope>
</reference>
<feature type="region of interest" description="Disordered" evidence="2">
    <location>
        <begin position="174"/>
        <end position="216"/>
    </location>
</feature>
<dbReference type="Proteomes" id="UP001295423">
    <property type="component" value="Unassembled WGS sequence"/>
</dbReference>
<dbReference type="EMBL" id="CAKOGP040000113">
    <property type="protein sequence ID" value="CAJ1930230.1"/>
    <property type="molecule type" value="Genomic_DNA"/>
</dbReference>
<accession>A0AAD2FGM3</accession>
<name>A0AAD2FGM3_9STRA</name>
<feature type="compositionally biased region" description="Polar residues" evidence="2">
    <location>
        <begin position="1"/>
        <end position="13"/>
    </location>
</feature>
<comment type="caution">
    <text evidence="3">The sequence shown here is derived from an EMBL/GenBank/DDBJ whole genome shotgun (WGS) entry which is preliminary data.</text>
</comment>
<feature type="compositionally biased region" description="Polar residues" evidence="2">
    <location>
        <begin position="196"/>
        <end position="212"/>
    </location>
</feature>
<organism evidence="3 4">
    <name type="scientific">Cylindrotheca closterium</name>
    <dbReference type="NCBI Taxonomy" id="2856"/>
    <lineage>
        <taxon>Eukaryota</taxon>
        <taxon>Sar</taxon>
        <taxon>Stramenopiles</taxon>
        <taxon>Ochrophyta</taxon>
        <taxon>Bacillariophyta</taxon>
        <taxon>Bacillariophyceae</taxon>
        <taxon>Bacillariophycidae</taxon>
        <taxon>Bacillariales</taxon>
        <taxon>Bacillariaceae</taxon>
        <taxon>Cylindrotheca</taxon>
    </lineage>
</organism>
<feature type="compositionally biased region" description="Polar residues" evidence="2">
    <location>
        <begin position="23"/>
        <end position="45"/>
    </location>
</feature>
<dbReference type="AlphaFoldDB" id="A0AAD2FGM3"/>
<feature type="compositionally biased region" description="Basic and acidic residues" evidence="2">
    <location>
        <begin position="174"/>
        <end position="183"/>
    </location>
</feature>
<evidence type="ECO:0000313" key="3">
    <source>
        <dbReference type="EMBL" id="CAJ1930230.1"/>
    </source>
</evidence>